<feature type="compositionally biased region" description="Basic and acidic residues" evidence="1">
    <location>
        <begin position="92"/>
        <end position="103"/>
    </location>
</feature>
<dbReference type="PROSITE" id="PS50174">
    <property type="entry name" value="G_PATCH"/>
    <property type="match status" value="1"/>
</dbReference>
<dbReference type="Pfam" id="PF01585">
    <property type="entry name" value="G-patch"/>
    <property type="match status" value="1"/>
</dbReference>
<feature type="compositionally biased region" description="Polar residues" evidence="1">
    <location>
        <begin position="560"/>
        <end position="576"/>
    </location>
</feature>
<name>A0A093V653_TALMA</name>
<dbReference type="Pfam" id="PF26093">
    <property type="entry name" value="HTH_TGH"/>
    <property type="match status" value="1"/>
</dbReference>
<feature type="region of interest" description="Disordered" evidence="1">
    <location>
        <begin position="560"/>
        <end position="595"/>
    </location>
</feature>
<feature type="compositionally biased region" description="Polar residues" evidence="1">
    <location>
        <begin position="81"/>
        <end position="90"/>
    </location>
</feature>
<feature type="region of interest" description="Disordered" evidence="1">
    <location>
        <begin position="229"/>
        <end position="314"/>
    </location>
</feature>
<dbReference type="InterPro" id="IPR000467">
    <property type="entry name" value="G_patch_dom"/>
</dbReference>
<evidence type="ECO:0000259" key="2">
    <source>
        <dbReference type="PROSITE" id="PS50174"/>
    </source>
</evidence>
<dbReference type="GO" id="GO:0006397">
    <property type="term" value="P:mRNA processing"/>
    <property type="evidence" value="ECO:0007669"/>
    <property type="project" value="InterPro"/>
</dbReference>
<dbReference type="GO" id="GO:0005634">
    <property type="term" value="C:nucleus"/>
    <property type="evidence" value="ECO:0007669"/>
    <property type="project" value="TreeGrafter"/>
</dbReference>
<dbReference type="InterPro" id="IPR011666">
    <property type="entry name" value="DUF1604"/>
</dbReference>
<dbReference type="AlphaFoldDB" id="A0A093V653"/>
<gene>
    <name evidence="3" type="ORF">GQ26_0140960</name>
</gene>
<evidence type="ECO:0000313" key="3">
    <source>
        <dbReference type="EMBL" id="KFX47670.1"/>
    </source>
</evidence>
<feature type="compositionally biased region" description="Basic and acidic residues" evidence="1">
    <location>
        <begin position="585"/>
        <end position="595"/>
    </location>
</feature>
<dbReference type="HOGENOM" id="CLU_008613_3_0_1"/>
<feature type="compositionally biased region" description="Basic and acidic residues" evidence="1">
    <location>
        <begin position="694"/>
        <end position="704"/>
    </location>
</feature>
<dbReference type="Pfam" id="PF07713">
    <property type="entry name" value="DUF1604"/>
    <property type="match status" value="1"/>
</dbReference>
<feature type="region of interest" description="Disordered" evidence="1">
    <location>
        <begin position="631"/>
        <end position="656"/>
    </location>
</feature>
<dbReference type="EMBL" id="JPOX01000014">
    <property type="protein sequence ID" value="KFX47670.1"/>
    <property type="molecule type" value="Genomic_DNA"/>
</dbReference>
<feature type="region of interest" description="Disordered" evidence="1">
    <location>
        <begin position="694"/>
        <end position="722"/>
    </location>
</feature>
<feature type="region of interest" description="Disordered" evidence="1">
    <location>
        <begin position="81"/>
        <end position="104"/>
    </location>
</feature>
<dbReference type="PANTHER" id="PTHR13384:SF19">
    <property type="entry name" value="G PATCH DOMAIN-CONTAINING PROTEIN 1"/>
    <property type="match status" value="1"/>
</dbReference>
<reference evidence="3" key="1">
    <citation type="journal article" date="2014" name="PLoS Genet.">
        <title>Signature Gene Expression Reveals Novel Clues to the Molecular Mechanisms of Dimorphic Transition in Penicillium marneffei.</title>
        <authorList>
            <person name="Yang E."/>
            <person name="Wang G."/>
            <person name="Cai J."/>
            <person name="Woo P.C."/>
            <person name="Lau S.K."/>
            <person name="Yuen K.-Y."/>
            <person name="Chow W.-N."/>
            <person name="Lin X."/>
        </authorList>
    </citation>
    <scope>NUCLEOTIDE SEQUENCE [LARGE SCALE GENOMIC DNA]</scope>
    <source>
        <strain evidence="3">PM1</strain>
    </source>
</reference>
<accession>A0A093V653</accession>
<proteinExistence type="predicted"/>
<comment type="caution">
    <text evidence="3">The sequence shown here is derived from an EMBL/GenBank/DDBJ whole genome shotgun (WGS) entry which is preliminary data.</text>
</comment>
<protein>
    <submittedName>
        <fullName evidence="3">G patch domain-containing protein 1</fullName>
    </submittedName>
</protein>
<dbReference type="PANTHER" id="PTHR13384">
    <property type="entry name" value="G PATCH DOMAIN-CONTAINING PROTEIN 1"/>
    <property type="match status" value="1"/>
</dbReference>
<sequence>MTSKRSRGAFEADLQALQSPYAFYGTPLPPLDPGTRDDGSYVPVWKQEVTDERGRKRLHGAFTGGFSAGYFNTVGSKEGWTPSTFVSSRQNRAKDRKQQKIEDFMDEEDIREAEESKQLHTSEDFAGFGSTQSQAIGRRGIIDLLKPEGETMGVKLLKRMGWREGQGIGPKVRRRANLDDSSNLIQDDMRQPQIHLFAPSDVPMVTFVRKVDHFGLGFEKEGRLDSDLRLKGVPGRQDEDEDEAGDSFFGERLTTQKPKKGNQVPRRGGFGVGILNDTGSDDDDPYSMGPRISYNRTIGGDKKKKKKLKGPEEGKALASSANPLLSNKPVFISKKTSLAGFRKCHDGRLPLDGFVLADAISSLSLSAGKKFAPPDIPEGWKSAKVPTAQRDASKYMSTADAAKASNLGPKARAELLGEEQLPGKSIFDWMTPEARERLVKATGRTDLPPALGEKAPKGFQTSEAERRRNLWDLVPKLDKEAAVQALKRAVGGWMPYSEDEGKRARYRTFLEISAGLKQALPDRLPGSTTDEWVNEMREFTRAAEVFKPISGVMASRFTSASSTPKATSDQPDSSIPESLLSRPPAKPEDPAEEAAKIGMFGPLTRSTISFYPTRLLCKRFNIKPPAHVQMDPGDHPTGAAGEPARTARSTGSSLVSQDTMDRLLLDSGMGMAMADRSISSPVPEHKPAVIEPKRNEALEGERPGEAVFKAIFGSDSEEDDED</sequence>
<dbReference type="GO" id="GO:0003723">
    <property type="term" value="F:RNA binding"/>
    <property type="evidence" value="ECO:0007669"/>
    <property type="project" value="TreeGrafter"/>
</dbReference>
<dbReference type="eggNOG" id="KOG2138">
    <property type="taxonomic scope" value="Eukaryota"/>
</dbReference>
<organism evidence="3">
    <name type="scientific">Talaromyces marneffei PM1</name>
    <dbReference type="NCBI Taxonomy" id="1077442"/>
    <lineage>
        <taxon>Eukaryota</taxon>
        <taxon>Fungi</taxon>
        <taxon>Dikarya</taxon>
        <taxon>Ascomycota</taxon>
        <taxon>Pezizomycotina</taxon>
        <taxon>Eurotiomycetes</taxon>
        <taxon>Eurotiomycetidae</taxon>
        <taxon>Eurotiales</taxon>
        <taxon>Trichocomaceae</taxon>
        <taxon>Talaromyces</taxon>
        <taxon>Talaromyces sect. Talaromyces</taxon>
    </lineage>
</organism>
<evidence type="ECO:0000256" key="1">
    <source>
        <dbReference type="SAM" id="MobiDB-lite"/>
    </source>
</evidence>
<feature type="compositionally biased region" description="Polar residues" evidence="1">
    <location>
        <begin position="647"/>
        <end position="656"/>
    </location>
</feature>
<feature type="domain" description="G-patch" evidence="2">
    <location>
        <begin position="149"/>
        <end position="169"/>
    </location>
</feature>